<evidence type="ECO:0000256" key="2">
    <source>
        <dbReference type="ARBA" id="ARBA00022475"/>
    </source>
</evidence>
<feature type="transmembrane region" description="Helical" evidence="6">
    <location>
        <begin position="328"/>
        <end position="347"/>
    </location>
</feature>
<feature type="transmembrane region" description="Helical" evidence="6">
    <location>
        <begin position="39"/>
        <end position="60"/>
    </location>
</feature>
<dbReference type="RefSeq" id="WP_157933181.1">
    <property type="nucleotide sequence ID" value="NZ_MCSH01000172.1"/>
</dbReference>
<dbReference type="InterPro" id="IPR036259">
    <property type="entry name" value="MFS_trans_sf"/>
</dbReference>
<dbReference type="GO" id="GO:0022857">
    <property type="term" value="F:transmembrane transporter activity"/>
    <property type="evidence" value="ECO:0007669"/>
    <property type="project" value="InterPro"/>
</dbReference>
<comment type="subcellular location">
    <subcellularLocation>
        <location evidence="1">Cell membrane</location>
        <topology evidence="1">Multi-pass membrane protein</topology>
    </subcellularLocation>
</comment>
<feature type="transmembrane region" description="Helical" evidence="6">
    <location>
        <begin position="359"/>
        <end position="376"/>
    </location>
</feature>
<evidence type="ECO:0008006" key="9">
    <source>
        <dbReference type="Google" id="ProtNLM"/>
    </source>
</evidence>
<protein>
    <recommendedName>
        <fullName evidence="9">MFS transporter</fullName>
    </recommendedName>
</protein>
<feature type="transmembrane region" description="Helical" evidence="6">
    <location>
        <begin position="136"/>
        <end position="156"/>
    </location>
</feature>
<evidence type="ECO:0000256" key="5">
    <source>
        <dbReference type="ARBA" id="ARBA00023136"/>
    </source>
</evidence>
<keyword evidence="3 6" id="KW-0812">Transmembrane</keyword>
<dbReference type="GO" id="GO:0005886">
    <property type="term" value="C:plasma membrane"/>
    <property type="evidence" value="ECO:0007669"/>
    <property type="project" value="UniProtKB-SubCell"/>
</dbReference>
<organism evidence="7 8">
    <name type="scientific">Vibrio lentus</name>
    <dbReference type="NCBI Taxonomy" id="136468"/>
    <lineage>
        <taxon>Bacteria</taxon>
        <taxon>Pseudomonadati</taxon>
        <taxon>Pseudomonadota</taxon>
        <taxon>Gammaproteobacteria</taxon>
        <taxon>Vibrionales</taxon>
        <taxon>Vibrionaceae</taxon>
        <taxon>Vibrio</taxon>
    </lineage>
</organism>
<proteinExistence type="predicted"/>
<comment type="caution">
    <text evidence="7">The sequence shown here is derived from an EMBL/GenBank/DDBJ whole genome shotgun (WGS) entry which is preliminary data.</text>
</comment>
<evidence type="ECO:0000256" key="3">
    <source>
        <dbReference type="ARBA" id="ARBA00022692"/>
    </source>
</evidence>
<dbReference type="Pfam" id="PF07690">
    <property type="entry name" value="MFS_1"/>
    <property type="match status" value="1"/>
</dbReference>
<feature type="transmembrane region" description="Helical" evidence="6">
    <location>
        <begin position="245"/>
        <end position="265"/>
    </location>
</feature>
<evidence type="ECO:0000313" key="8">
    <source>
        <dbReference type="Proteomes" id="UP000235778"/>
    </source>
</evidence>
<evidence type="ECO:0000313" key="7">
    <source>
        <dbReference type="EMBL" id="PME56558.1"/>
    </source>
</evidence>
<dbReference type="PANTHER" id="PTHR23513:SF6">
    <property type="entry name" value="MAJOR FACILITATOR SUPERFAMILY ASSOCIATED DOMAIN-CONTAINING PROTEIN"/>
    <property type="match status" value="1"/>
</dbReference>
<feature type="transmembrane region" description="Helical" evidence="6">
    <location>
        <begin position="162"/>
        <end position="181"/>
    </location>
</feature>
<dbReference type="EMBL" id="MCSI01000176">
    <property type="protein sequence ID" value="PME56558.1"/>
    <property type="molecule type" value="Genomic_DNA"/>
</dbReference>
<dbReference type="PANTHER" id="PTHR23513">
    <property type="entry name" value="INTEGRAL MEMBRANE EFFLUX PROTEIN-RELATED"/>
    <property type="match status" value="1"/>
</dbReference>
<accession>A0A2N7BJ64</accession>
<sequence>MKSIKYALITNTGISAFGYSLYIIGLGVALLEFSGDPTSFVYVMLGFFLSSLVSTGLSIYLSKRVEAIKLNLIVDSLRIATCATMIVLLSLNQEPRLLIVTSVVLSVLTQLFRTNTISIVGTLFTGEELTSYLAKVNASVQVGGFVGGILIGIIISQFHYELAFYINTLCFVISFLAYTYVSFSKEATAVLDQQRIHVVPPSSQVWRSLQANALNLVGLVLGTLGIAIANISLAPVIESVFDNDFMWLSAIEVMMCLAAFSSVLLTRRKTVLFMLPVLFVPIAFAMIASEFVMVIISGFFACSLASIYLQTTCLSRVTNGLPPGYKGYGYMIGQLMTSLPLIVILVLFELNNQSFQHNLILVSIGVATVLAFTLILQRRDSSDDKIRIQENT</sequence>
<keyword evidence="2" id="KW-1003">Cell membrane</keyword>
<dbReference type="Gene3D" id="1.20.1250.20">
    <property type="entry name" value="MFS general substrate transporter like domains"/>
    <property type="match status" value="1"/>
</dbReference>
<evidence type="ECO:0000256" key="4">
    <source>
        <dbReference type="ARBA" id="ARBA00022989"/>
    </source>
</evidence>
<feature type="transmembrane region" description="Helical" evidence="6">
    <location>
        <begin position="277"/>
        <end position="308"/>
    </location>
</feature>
<dbReference type="SUPFAM" id="SSF103473">
    <property type="entry name" value="MFS general substrate transporter"/>
    <property type="match status" value="1"/>
</dbReference>
<evidence type="ECO:0000256" key="1">
    <source>
        <dbReference type="ARBA" id="ARBA00004651"/>
    </source>
</evidence>
<gene>
    <name evidence="7" type="ORF">BCV30_19115</name>
</gene>
<dbReference type="Proteomes" id="UP000235778">
    <property type="component" value="Unassembled WGS sequence"/>
</dbReference>
<keyword evidence="4 6" id="KW-1133">Transmembrane helix</keyword>
<keyword evidence="5 6" id="KW-0472">Membrane</keyword>
<name>A0A2N7BJ64_9VIBR</name>
<dbReference type="InterPro" id="IPR011701">
    <property type="entry name" value="MFS"/>
</dbReference>
<reference evidence="8" key="1">
    <citation type="submission" date="2016-07" db="EMBL/GenBank/DDBJ databases">
        <title>Nontailed viruses are major unrecognized killers of bacteria in the ocean.</title>
        <authorList>
            <person name="Kauffman K."/>
            <person name="Hussain F."/>
            <person name="Yang J."/>
            <person name="Arevalo P."/>
            <person name="Brown J."/>
            <person name="Cutler M."/>
            <person name="Kelly L."/>
            <person name="Polz M.F."/>
        </authorList>
    </citation>
    <scope>NUCLEOTIDE SEQUENCE [LARGE SCALE GENOMIC DNA]</scope>
    <source>
        <strain evidence="8">10N.286.55.C1</strain>
    </source>
</reference>
<evidence type="ECO:0000256" key="6">
    <source>
        <dbReference type="SAM" id="Phobius"/>
    </source>
</evidence>
<feature type="transmembrane region" description="Helical" evidence="6">
    <location>
        <begin position="213"/>
        <end position="233"/>
    </location>
</feature>
<dbReference type="AlphaFoldDB" id="A0A2N7BJ64"/>
<feature type="transmembrane region" description="Helical" evidence="6">
    <location>
        <begin position="12"/>
        <end position="33"/>
    </location>
</feature>